<evidence type="ECO:0000259" key="2">
    <source>
        <dbReference type="PROSITE" id="PS51746"/>
    </source>
</evidence>
<dbReference type="AlphaFoldDB" id="A0A1G1VLH7"/>
<dbReference type="InterPro" id="IPR001932">
    <property type="entry name" value="PPM-type_phosphatase-like_dom"/>
</dbReference>
<dbReference type="SMART" id="SM00331">
    <property type="entry name" value="PP2C_SIG"/>
    <property type="match status" value="1"/>
</dbReference>
<dbReference type="PROSITE" id="PS51746">
    <property type="entry name" value="PPM_2"/>
    <property type="match status" value="1"/>
</dbReference>
<dbReference type="PANTHER" id="PTHR47992">
    <property type="entry name" value="PROTEIN PHOSPHATASE"/>
    <property type="match status" value="1"/>
</dbReference>
<dbReference type="InterPro" id="IPR036457">
    <property type="entry name" value="PPM-type-like_dom_sf"/>
</dbReference>
<evidence type="ECO:0000313" key="3">
    <source>
        <dbReference type="EMBL" id="OGY16222.1"/>
    </source>
</evidence>
<accession>A0A1G1VLH7</accession>
<evidence type="ECO:0000256" key="1">
    <source>
        <dbReference type="SAM" id="MobiDB-lite"/>
    </source>
</evidence>
<evidence type="ECO:0000313" key="4">
    <source>
        <dbReference type="Proteomes" id="UP000179069"/>
    </source>
</evidence>
<dbReference type="CDD" id="cd00143">
    <property type="entry name" value="PP2Cc"/>
    <property type="match status" value="1"/>
</dbReference>
<organism evidence="3 4">
    <name type="scientific">Candidatus Chisholmbacteria bacterium RIFCSPHIGHO2_01_FULL_49_18</name>
    <dbReference type="NCBI Taxonomy" id="1797590"/>
    <lineage>
        <taxon>Bacteria</taxon>
        <taxon>Candidatus Chisholmiibacteriota</taxon>
    </lineage>
</organism>
<dbReference type="EMBL" id="MHCI01000018">
    <property type="protein sequence ID" value="OGY16222.1"/>
    <property type="molecule type" value="Genomic_DNA"/>
</dbReference>
<protein>
    <recommendedName>
        <fullName evidence="2">PPM-type phosphatase domain-containing protein</fullName>
    </recommendedName>
</protein>
<sequence length="251" mass="27517">MSEGRFDSSGKPRESSAGGGESVVSRVGGMETRGPMKEMQDTHKVLHPFGGRKDRSFFAVYDGHDRSEPSQIAAETFHTVFLDGLEHGLTAQHALTRAFAETNRRIDAAVPDGGGTTAVVAYLEGNRLIVGNVGDSRIIIDRGGSVERLTTDHRNEKSELIRSLGDKDAGEGVSHEPELREFQLGRGDRRLIIACDGLWDHVGDPEAVRLTARLKHPKLASEILMREAQRRGSRDDITVLVVDLDQRALKT</sequence>
<dbReference type="Pfam" id="PF00481">
    <property type="entry name" value="PP2C"/>
    <property type="match status" value="2"/>
</dbReference>
<comment type="caution">
    <text evidence="3">The sequence shown here is derived from an EMBL/GenBank/DDBJ whole genome shotgun (WGS) entry which is preliminary data.</text>
</comment>
<reference evidence="3 4" key="1">
    <citation type="journal article" date="2016" name="Nat. Commun.">
        <title>Thousands of microbial genomes shed light on interconnected biogeochemical processes in an aquifer system.</title>
        <authorList>
            <person name="Anantharaman K."/>
            <person name="Brown C.T."/>
            <person name="Hug L.A."/>
            <person name="Sharon I."/>
            <person name="Castelle C.J."/>
            <person name="Probst A.J."/>
            <person name="Thomas B.C."/>
            <person name="Singh A."/>
            <person name="Wilkins M.J."/>
            <person name="Karaoz U."/>
            <person name="Brodie E.L."/>
            <person name="Williams K.H."/>
            <person name="Hubbard S.S."/>
            <person name="Banfield J.F."/>
        </authorList>
    </citation>
    <scope>NUCLEOTIDE SEQUENCE [LARGE SCALE GENOMIC DNA]</scope>
</reference>
<feature type="domain" description="PPM-type phosphatase" evidence="2">
    <location>
        <begin position="26"/>
        <end position="244"/>
    </location>
</feature>
<dbReference type="Gene3D" id="3.60.40.10">
    <property type="entry name" value="PPM-type phosphatase domain"/>
    <property type="match status" value="1"/>
</dbReference>
<proteinExistence type="predicted"/>
<feature type="compositionally biased region" description="Basic and acidic residues" evidence="1">
    <location>
        <begin position="1"/>
        <end position="14"/>
    </location>
</feature>
<dbReference type="InterPro" id="IPR015655">
    <property type="entry name" value="PP2C"/>
</dbReference>
<gene>
    <name evidence="3" type="ORF">A2785_01365</name>
</gene>
<dbReference type="GO" id="GO:0004722">
    <property type="term" value="F:protein serine/threonine phosphatase activity"/>
    <property type="evidence" value="ECO:0007669"/>
    <property type="project" value="InterPro"/>
</dbReference>
<dbReference type="SUPFAM" id="SSF81606">
    <property type="entry name" value="PP2C-like"/>
    <property type="match status" value="1"/>
</dbReference>
<dbReference type="SMART" id="SM00332">
    <property type="entry name" value="PP2Cc"/>
    <property type="match status" value="1"/>
</dbReference>
<name>A0A1G1VLH7_9BACT</name>
<dbReference type="Proteomes" id="UP000179069">
    <property type="component" value="Unassembled WGS sequence"/>
</dbReference>
<feature type="region of interest" description="Disordered" evidence="1">
    <location>
        <begin position="1"/>
        <end position="27"/>
    </location>
</feature>